<evidence type="ECO:0000313" key="2">
    <source>
        <dbReference type="Proteomes" id="UP000478463"/>
    </source>
</evidence>
<dbReference type="EMBL" id="CP063310">
    <property type="protein sequence ID" value="QOS69456.1"/>
    <property type="molecule type" value="Genomic_DNA"/>
</dbReference>
<dbReference type="KEGG" id="egd:GS424_006325"/>
<evidence type="ECO:0008006" key="3">
    <source>
        <dbReference type="Google" id="ProtNLM"/>
    </source>
</evidence>
<protein>
    <recommendedName>
        <fullName evidence="3">Fido domain-containing protein</fullName>
    </recommendedName>
</protein>
<dbReference type="RefSeq" id="WP_160943227.1">
    <property type="nucleotide sequence ID" value="NZ_CP063310.1"/>
</dbReference>
<reference evidence="1 2" key="1">
    <citation type="submission" date="2020-10" db="EMBL/GenBank/DDBJ databases">
        <title>Eggerthella sp. nov., isolated from human feces.</title>
        <authorList>
            <person name="Yajun G."/>
        </authorList>
    </citation>
    <scope>NUCLEOTIDE SEQUENCE [LARGE SCALE GENOMIC DNA]</scope>
    <source>
        <strain evidence="1 2">HF-1101</strain>
    </source>
</reference>
<gene>
    <name evidence="1" type="ORF">GS424_006325</name>
</gene>
<dbReference type="AlphaFoldDB" id="A0A6L7IWE0"/>
<proteinExistence type="predicted"/>
<accession>A0A6L7IWE0</accession>
<dbReference type="Proteomes" id="UP000478463">
    <property type="component" value="Chromosome"/>
</dbReference>
<evidence type="ECO:0000313" key="1">
    <source>
        <dbReference type="EMBL" id="QOS69456.1"/>
    </source>
</evidence>
<sequence length="440" mass="49873">MGMQAEAMTDATVRQMVALLQDPVFCGLRTLVDEHPLPRTEFDALETPAALTREQTWDVLNALRRQTAVELPFRDGEGRCGWYYPTRSIVADLDDIDKRCHEGSWLDLATKARNTTYFLVEAHVDEAIATLQEDGLSIGYEKAREVLLAERDPESSEERLLLNWHRAAWDLEELADAPCTPDTILAVYERVACGVEGQTTRPSRQSSRLWKRKQLDRPAALALAAKLIEENSGAYDEHPLLLALGVRHLFMSVLPLPAWNGMVCSLMMKLLFRKTHRPVLAFVPIVKASREWERGALRPPAVMSSVADAEVLVGDEVDYTIHINVTTQLVRRKLDEVESELKRMLKRDEAFVRALRDDLDINHRQRAVLQVALSNPEAVFRIESHQKTHRVAYATARADLYELVDLGFLGRVRTKRAFEFPVTPGLRQLLMGPGRKNRPA</sequence>
<organism evidence="1 2">
    <name type="scientific">Eggerthella guodeyinii</name>
    <dbReference type="NCBI Taxonomy" id="2690837"/>
    <lineage>
        <taxon>Bacteria</taxon>
        <taxon>Bacillati</taxon>
        <taxon>Actinomycetota</taxon>
        <taxon>Coriobacteriia</taxon>
        <taxon>Eggerthellales</taxon>
        <taxon>Eggerthellaceae</taxon>
        <taxon>Eggerthella</taxon>
    </lineage>
</organism>
<name>A0A6L7IWE0_9ACTN</name>